<dbReference type="InterPro" id="IPR041988">
    <property type="entry name" value="Ribosomal_uL24_KOW"/>
</dbReference>
<dbReference type="PANTHER" id="PTHR12903">
    <property type="entry name" value="MITOCHONDRIAL RIBOSOMAL PROTEIN L24"/>
    <property type="match status" value="1"/>
</dbReference>
<comment type="similarity">
    <text evidence="1">Belongs to the universal ribosomal protein uL24 family.</text>
</comment>
<dbReference type="GO" id="GO:0003735">
    <property type="term" value="F:structural constituent of ribosome"/>
    <property type="evidence" value="ECO:0007669"/>
    <property type="project" value="InterPro"/>
</dbReference>
<evidence type="ECO:0000256" key="2">
    <source>
        <dbReference type="ARBA" id="ARBA00022980"/>
    </source>
</evidence>
<dbReference type="GO" id="GO:0003723">
    <property type="term" value="F:RNA binding"/>
    <property type="evidence" value="ECO:0007669"/>
    <property type="project" value="InterPro"/>
</dbReference>
<evidence type="ECO:0000256" key="3">
    <source>
        <dbReference type="ARBA" id="ARBA00023274"/>
    </source>
</evidence>
<evidence type="ECO:0000256" key="1">
    <source>
        <dbReference type="ARBA" id="ARBA00010618"/>
    </source>
</evidence>
<evidence type="ECO:0000259" key="4">
    <source>
        <dbReference type="Pfam" id="PF17136"/>
    </source>
</evidence>
<dbReference type="GO" id="GO:0005840">
    <property type="term" value="C:ribosome"/>
    <property type="evidence" value="ECO:0007669"/>
    <property type="project" value="UniProtKB-KW"/>
</dbReference>
<dbReference type="HAMAP" id="MF_01326_B">
    <property type="entry name" value="Ribosomal_uL24_B"/>
    <property type="match status" value="1"/>
</dbReference>
<sequence>MNSRVKKGDRVFINCGKDNGKTGEVIKVMGTKVIVKDVNLYKKHQKQDQKNDGGILNKEMPISISNLMLLDKKSNKPTRVGHKIMKDKKKVRISKVSGEQIDG</sequence>
<dbReference type="AlphaFoldDB" id="A0A382GZA2"/>
<dbReference type="InterPro" id="IPR008991">
    <property type="entry name" value="Translation_prot_SH3-like_sf"/>
</dbReference>
<evidence type="ECO:0000313" key="5">
    <source>
        <dbReference type="EMBL" id="SVB80289.1"/>
    </source>
</evidence>
<accession>A0A382GZA2</accession>
<dbReference type="Pfam" id="PF17136">
    <property type="entry name" value="ribosomal_L24"/>
    <property type="match status" value="1"/>
</dbReference>
<name>A0A382GZA2_9ZZZZ</name>
<dbReference type="InterPro" id="IPR003256">
    <property type="entry name" value="Ribosomal_uL24"/>
</dbReference>
<keyword evidence="3" id="KW-0687">Ribonucleoprotein</keyword>
<protein>
    <recommendedName>
        <fullName evidence="4">Large ribosomal subunit protein uL24 C-terminal domain-containing protein</fullName>
    </recommendedName>
</protein>
<dbReference type="CDD" id="cd06089">
    <property type="entry name" value="KOW_RPL26"/>
    <property type="match status" value="1"/>
</dbReference>
<dbReference type="NCBIfam" id="TIGR01079">
    <property type="entry name" value="rplX_bact"/>
    <property type="match status" value="1"/>
</dbReference>
<dbReference type="Gene3D" id="2.30.30.30">
    <property type="match status" value="1"/>
</dbReference>
<organism evidence="5">
    <name type="scientific">marine metagenome</name>
    <dbReference type="NCBI Taxonomy" id="408172"/>
    <lineage>
        <taxon>unclassified sequences</taxon>
        <taxon>metagenomes</taxon>
        <taxon>ecological metagenomes</taxon>
    </lineage>
</organism>
<dbReference type="SUPFAM" id="SSF50104">
    <property type="entry name" value="Translation proteins SH3-like domain"/>
    <property type="match status" value="1"/>
</dbReference>
<dbReference type="GO" id="GO:1990904">
    <property type="term" value="C:ribonucleoprotein complex"/>
    <property type="evidence" value="ECO:0007669"/>
    <property type="project" value="UniProtKB-KW"/>
</dbReference>
<keyword evidence="2" id="KW-0689">Ribosomal protein</keyword>
<reference evidence="5" key="1">
    <citation type="submission" date="2018-05" db="EMBL/GenBank/DDBJ databases">
        <authorList>
            <person name="Lanie J.A."/>
            <person name="Ng W.-L."/>
            <person name="Kazmierczak K.M."/>
            <person name="Andrzejewski T.M."/>
            <person name="Davidsen T.M."/>
            <person name="Wayne K.J."/>
            <person name="Tettelin H."/>
            <person name="Glass J.I."/>
            <person name="Rusch D."/>
            <person name="Podicherti R."/>
            <person name="Tsui H.-C.T."/>
            <person name="Winkler M.E."/>
        </authorList>
    </citation>
    <scope>NUCLEOTIDE SEQUENCE</scope>
</reference>
<dbReference type="InterPro" id="IPR057264">
    <property type="entry name" value="Ribosomal_uL24_C"/>
</dbReference>
<proteinExistence type="inferred from homology"/>
<feature type="domain" description="Large ribosomal subunit protein uL24 C-terminal" evidence="4">
    <location>
        <begin position="38"/>
        <end position="101"/>
    </location>
</feature>
<dbReference type="EMBL" id="UINC01058248">
    <property type="protein sequence ID" value="SVB80289.1"/>
    <property type="molecule type" value="Genomic_DNA"/>
</dbReference>
<gene>
    <name evidence="5" type="ORF">METZ01_LOCUS233143</name>
</gene>
<dbReference type="GO" id="GO:0006412">
    <property type="term" value="P:translation"/>
    <property type="evidence" value="ECO:0007669"/>
    <property type="project" value="InterPro"/>
</dbReference>
<dbReference type="InterPro" id="IPR014722">
    <property type="entry name" value="Rib_uL2_dom2"/>
</dbReference>